<protein>
    <recommendedName>
        <fullName evidence="7">Trimethylamine monooxygenase</fullName>
        <ecNumber evidence="6">1.14.13.148</ecNumber>
    </recommendedName>
</protein>
<dbReference type="GO" id="GO:0050661">
    <property type="term" value="F:NADP binding"/>
    <property type="evidence" value="ECO:0007669"/>
    <property type="project" value="InterPro"/>
</dbReference>
<keyword evidence="9" id="KW-1185">Reference proteome</keyword>
<dbReference type="SUPFAM" id="SSF51905">
    <property type="entry name" value="FAD/NAD(P)-binding domain"/>
    <property type="match status" value="2"/>
</dbReference>
<name>A0A2U1V7H4_9PROT</name>
<evidence type="ECO:0000256" key="6">
    <source>
        <dbReference type="ARBA" id="ARBA00034528"/>
    </source>
</evidence>
<dbReference type="PANTHER" id="PTHR23023">
    <property type="entry name" value="DIMETHYLANILINE MONOOXYGENASE"/>
    <property type="match status" value="1"/>
</dbReference>
<dbReference type="InterPro" id="IPR050346">
    <property type="entry name" value="FMO-like"/>
</dbReference>
<dbReference type="Proteomes" id="UP000245048">
    <property type="component" value="Unassembled WGS sequence"/>
</dbReference>
<dbReference type="GO" id="GO:0004499">
    <property type="term" value="F:N,N-dimethylaniline monooxygenase activity"/>
    <property type="evidence" value="ECO:0007669"/>
    <property type="project" value="InterPro"/>
</dbReference>
<proteinExistence type="inferred from homology"/>
<comment type="caution">
    <text evidence="8">The sequence shown here is derived from an EMBL/GenBank/DDBJ whole genome shotgun (WGS) entry which is preliminary data.</text>
</comment>
<accession>A0A2U1V7H4</accession>
<dbReference type="InterPro" id="IPR000960">
    <property type="entry name" value="Flavin_mOase"/>
</dbReference>
<dbReference type="GO" id="GO:0050660">
    <property type="term" value="F:flavin adenine dinucleotide binding"/>
    <property type="evidence" value="ECO:0007669"/>
    <property type="project" value="InterPro"/>
</dbReference>
<keyword evidence="3" id="KW-0274">FAD</keyword>
<evidence type="ECO:0000313" key="9">
    <source>
        <dbReference type="Proteomes" id="UP000245048"/>
    </source>
</evidence>
<gene>
    <name evidence="8" type="ORF">CR165_02995</name>
</gene>
<dbReference type="EC" id="1.14.13.148" evidence="6"/>
<dbReference type="RefSeq" id="WP_109515493.1">
    <property type="nucleotide sequence ID" value="NZ_PDOA01000002.1"/>
</dbReference>
<keyword evidence="8" id="KW-0503">Monooxygenase</keyword>
<evidence type="ECO:0000256" key="1">
    <source>
        <dbReference type="ARBA" id="ARBA00009183"/>
    </source>
</evidence>
<evidence type="ECO:0000256" key="4">
    <source>
        <dbReference type="ARBA" id="ARBA00022857"/>
    </source>
</evidence>
<keyword evidence="4" id="KW-0521">NADP</keyword>
<dbReference type="GO" id="GO:0034899">
    <property type="term" value="F:trimethylamine monooxygenase activity"/>
    <property type="evidence" value="ECO:0007669"/>
    <property type="project" value="UniProtKB-EC"/>
</dbReference>
<keyword evidence="5" id="KW-0560">Oxidoreductase</keyword>
<comment type="similarity">
    <text evidence="1">Belongs to the FMO family.</text>
</comment>
<evidence type="ECO:0000313" key="8">
    <source>
        <dbReference type="EMBL" id="PWC29858.1"/>
    </source>
</evidence>
<dbReference type="EMBL" id="PDOA01000002">
    <property type="protein sequence ID" value="PWC29858.1"/>
    <property type="molecule type" value="Genomic_DNA"/>
</dbReference>
<dbReference type="InterPro" id="IPR036188">
    <property type="entry name" value="FAD/NAD-bd_sf"/>
</dbReference>
<dbReference type="OrthoDB" id="9790219at2"/>
<reference evidence="9" key="1">
    <citation type="submission" date="2017-10" db="EMBL/GenBank/DDBJ databases">
        <authorList>
            <person name="Toshchakov S.V."/>
            <person name="Goeva M.A."/>
        </authorList>
    </citation>
    <scope>NUCLEOTIDE SEQUENCE [LARGE SCALE GENOMIC DNA]</scope>
    <source>
        <strain evidence="9">JR1/69-1-13</strain>
    </source>
</reference>
<dbReference type="Gene3D" id="3.50.50.60">
    <property type="entry name" value="FAD/NAD(P)-binding domain"/>
    <property type="match status" value="1"/>
</dbReference>
<evidence type="ECO:0000256" key="5">
    <source>
        <dbReference type="ARBA" id="ARBA00023002"/>
    </source>
</evidence>
<evidence type="ECO:0000256" key="2">
    <source>
        <dbReference type="ARBA" id="ARBA00022630"/>
    </source>
</evidence>
<dbReference type="PRINTS" id="PR00370">
    <property type="entry name" value="FMOXYGENASE"/>
</dbReference>
<dbReference type="AlphaFoldDB" id="A0A2U1V7H4"/>
<dbReference type="PIRSF" id="PIRSF000332">
    <property type="entry name" value="FMO"/>
    <property type="match status" value="1"/>
</dbReference>
<evidence type="ECO:0000256" key="3">
    <source>
        <dbReference type="ARBA" id="ARBA00022827"/>
    </source>
</evidence>
<evidence type="ECO:0000256" key="7">
    <source>
        <dbReference type="ARBA" id="ARBA00035159"/>
    </source>
</evidence>
<dbReference type="InterPro" id="IPR020946">
    <property type="entry name" value="Flavin_mOase-like"/>
</dbReference>
<sequence>MTTEDPLQMPPQQVAIIGAGPAGLATAAWLRRHGFTPVLFEAADQLGGQWNAASPLSGVWPGMRTNTSRILTAFSDLDHAPGTAVYPSQAEILDYLRRYADQAGIAGQIRVSTAVERLEHAPGDRGWVVRSRHAGTPRAEKFARVVVASGRFTAPFLPAVEGLGEFAGSGGAVHSQAYGGPAAYRDKAVLVAGCSISALEIASELALGGARRVVVASRRQRYVLQKLLAGVPADHVAFTRFAALAGRALPAEALAAGLRQLVVSSSGSPEQFGAPKPDATIFAAGLTQSQHFLPLVAEGRIHTRPWIGRISGTEVSFTDGTTETVDTILFATGYRLSLPFLSEAIAAALDVDDQHIDLHDHTFHPDLPGLAFIGMFDQVGPYFPVLELQARWLAYAWAGLVPTPTEGDLRGGLAQCRAGRSGPQSIPMHVLATLFAQRAGVEPEPDKHPLLRRALLFGPLSPASFRLQGPDLRADAASRTLDAAAAFGRLTSAEMTAEEAGQWDAIQCATCTVAA</sequence>
<dbReference type="Pfam" id="PF00743">
    <property type="entry name" value="FMO-like"/>
    <property type="match status" value="1"/>
</dbReference>
<keyword evidence="2" id="KW-0285">Flavoprotein</keyword>
<organism evidence="8 9">
    <name type="scientific">Teichococcus aestuarii</name>
    <dbReference type="NCBI Taxonomy" id="568898"/>
    <lineage>
        <taxon>Bacteria</taxon>
        <taxon>Pseudomonadati</taxon>
        <taxon>Pseudomonadota</taxon>
        <taxon>Alphaproteobacteria</taxon>
        <taxon>Acetobacterales</taxon>
        <taxon>Roseomonadaceae</taxon>
        <taxon>Roseomonas</taxon>
    </lineage>
</organism>